<dbReference type="Proteomes" id="UP000683000">
    <property type="component" value="Unassembled WGS sequence"/>
</dbReference>
<feature type="compositionally biased region" description="Low complexity" evidence="1">
    <location>
        <begin position="13"/>
        <end position="22"/>
    </location>
</feature>
<dbReference type="InterPro" id="IPR046521">
    <property type="entry name" value="DUF6698"/>
</dbReference>
<reference evidence="2" key="1">
    <citation type="submission" date="2021-03" db="EMBL/GenBank/DDBJ databases">
        <title>Evolutionary innovations through gain and loss of genes in the ectomycorrhizal Boletales.</title>
        <authorList>
            <person name="Wu G."/>
            <person name="Miyauchi S."/>
            <person name="Morin E."/>
            <person name="Yang Z.-L."/>
            <person name="Xu J."/>
            <person name="Martin F.M."/>
        </authorList>
    </citation>
    <scope>NUCLEOTIDE SEQUENCE</scope>
    <source>
        <strain evidence="2">BR01</strain>
    </source>
</reference>
<evidence type="ECO:0000256" key="1">
    <source>
        <dbReference type="SAM" id="MobiDB-lite"/>
    </source>
</evidence>
<evidence type="ECO:0000313" key="2">
    <source>
        <dbReference type="EMBL" id="KAG6369482.1"/>
    </source>
</evidence>
<dbReference type="OrthoDB" id="3220614at2759"/>
<dbReference type="EMBL" id="JAGFBS010000079">
    <property type="protein sequence ID" value="KAG6369482.1"/>
    <property type="molecule type" value="Genomic_DNA"/>
</dbReference>
<dbReference type="AlphaFoldDB" id="A0A8I2YCP0"/>
<proteinExistence type="predicted"/>
<feature type="compositionally biased region" description="Basic residues" evidence="1">
    <location>
        <begin position="32"/>
        <end position="57"/>
    </location>
</feature>
<sequence length="321" mass="36250">MGKHTRIPDNDSSDSNSSTTEASESESLKAQHAAKRNKKHPKGGSRMTQKNKSRKSSARAPHAEDDSDASDSDSKPEANPRSIEKEYAVAARAVARCVDLFCNPRKVVDYILLLKEEEAVKNGELEESEAECKRREALLQVISPKQRERYQRAYDTFIDLAPALKELINNPKKRDELRHVLGGMKRVITSVRSDDCARLKERIGRYVPANPAKDIVSPPIHDGQTSRSHLGFNHPVLARFLCPIEHAKDYDEDPDGTRQKLLNGKIKVTEDVFPAFIWAGEPPGVDFNDDSMLEGMFEGYFLTRASHLFSIIYLLTHRRNR</sequence>
<name>A0A8I2YCP0_9AGAM</name>
<feature type="region of interest" description="Disordered" evidence="1">
    <location>
        <begin position="1"/>
        <end position="81"/>
    </location>
</feature>
<keyword evidence="3" id="KW-1185">Reference proteome</keyword>
<accession>A0A8I2YCP0</accession>
<evidence type="ECO:0000313" key="3">
    <source>
        <dbReference type="Proteomes" id="UP000683000"/>
    </source>
</evidence>
<dbReference type="Pfam" id="PF20414">
    <property type="entry name" value="DUF6698"/>
    <property type="match status" value="1"/>
</dbReference>
<organism evidence="2 3">
    <name type="scientific">Boletus reticuloceps</name>
    <dbReference type="NCBI Taxonomy" id="495285"/>
    <lineage>
        <taxon>Eukaryota</taxon>
        <taxon>Fungi</taxon>
        <taxon>Dikarya</taxon>
        <taxon>Basidiomycota</taxon>
        <taxon>Agaricomycotina</taxon>
        <taxon>Agaricomycetes</taxon>
        <taxon>Agaricomycetidae</taxon>
        <taxon>Boletales</taxon>
        <taxon>Boletineae</taxon>
        <taxon>Boletaceae</taxon>
        <taxon>Boletoideae</taxon>
        <taxon>Boletus</taxon>
    </lineage>
</organism>
<protein>
    <submittedName>
        <fullName evidence="2">Uncharacterized protein</fullName>
    </submittedName>
</protein>
<gene>
    <name evidence="2" type="ORF">JVT61DRAFT_14375</name>
</gene>
<feature type="compositionally biased region" description="Basic and acidic residues" evidence="1">
    <location>
        <begin position="72"/>
        <end position="81"/>
    </location>
</feature>
<comment type="caution">
    <text evidence="2">The sequence shown here is derived from an EMBL/GenBank/DDBJ whole genome shotgun (WGS) entry which is preliminary data.</text>
</comment>